<feature type="transmembrane region" description="Helical" evidence="1">
    <location>
        <begin position="198"/>
        <end position="218"/>
    </location>
</feature>
<evidence type="ECO:0000313" key="3">
    <source>
        <dbReference type="Proteomes" id="UP000262172"/>
    </source>
</evidence>
<feature type="transmembrane region" description="Helical" evidence="1">
    <location>
        <begin position="262"/>
        <end position="285"/>
    </location>
</feature>
<accession>A0A371NTL9</accession>
<dbReference type="Proteomes" id="UP000262172">
    <property type="component" value="Unassembled WGS sequence"/>
</dbReference>
<dbReference type="RefSeq" id="WP_116241951.1">
    <property type="nucleotide sequence ID" value="NZ_QUAB01000040.1"/>
</dbReference>
<feature type="transmembrane region" description="Helical" evidence="1">
    <location>
        <begin position="96"/>
        <end position="115"/>
    </location>
</feature>
<dbReference type="OrthoDB" id="3225559at2"/>
<keyword evidence="1" id="KW-1133">Transmembrane helix</keyword>
<keyword evidence="3" id="KW-1185">Reference proteome</keyword>
<evidence type="ECO:0000313" key="2">
    <source>
        <dbReference type="EMBL" id="REJ05667.1"/>
    </source>
</evidence>
<dbReference type="Pfam" id="PF06197">
    <property type="entry name" value="DUF998"/>
    <property type="match status" value="1"/>
</dbReference>
<protein>
    <submittedName>
        <fullName evidence="2">DUF998 domain-containing protein</fullName>
    </submittedName>
</protein>
<organism evidence="2 3">
    <name type="scientific">Microbacterium bovistercoris</name>
    <dbReference type="NCBI Taxonomy" id="2293570"/>
    <lineage>
        <taxon>Bacteria</taxon>
        <taxon>Bacillati</taxon>
        <taxon>Actinomycetota</taxon>
        <taxon>Actinomycetes</taxon>
        <taxon>Micrococcales</taxon>
        <taxon>Microbacteriaceae</taxon>
        <taxon>Microbacterium</taxon>
    </lineage>
</organism>
<feature type="transmembrane region" description="Helical" evidence="1">
    <location>
        <begin position="127"/>
        <end position="147"/>
    </location>
</feature>
<feature type="transmembrane region" description="Helical" evidence="1">
    <location>
        <begin position="21"/>
        <end position="41"/>
    </location>
</feature>
<feature type="transmembrane region" description="Helical" evidence="1">
    <location>
        <begin position="297"/>
        <end position="318"/>
    </location>
</feature>
<keyword evidence="1" id="KW-0472">Membrane</keyword>
<evidence type="ECO:0000256" key="1">
    <source>
        <dbReference type="SAM" id="Phobius"/>
    </source>
</evidence>
<dbReference type="AlphaFoldDB" id="A0A371NTL9"/>
<dbReference type="EMBL" id="QUAB01000040">
    <property type="protein sequence ID" value="REJ05667.1"/>
    <property type="molecule type" value="Genomic_DNA"/>
</dbReference>
<proteinExistence type="predicted"/>
<feature type="transmembrane region" description="Helical" evidence="1">
    <location>
        <begin position="159"/>
        <end position="178"/>
    </location>
</feature>
<comment type="caution">
    <text evidence="2">The sequence shown here is derived from an EMBL/GenBank/DDBJ whole genome shotgun (WGS) entry which is preliminary data.</text>
</comment>
<keyword evidence="1" id="KW-0812">Transmembrane</keyword>
<dbReference type="InterPro" id="IPR009339">
    <property type="entry name" value="DUF998"/>
</dbReference>
<gene>
    <name evidence="2" type="ORF">DY023_08700</name>
</gene>
<feature type="transmembrane region" description="Helical" evidence="1">
    <location>
        <begin position="324"/>
        <end position="345"/>
    </location>
</feature>
<feature type="transmembrane region" description="Helical" evidence="1">
    <location>
        <begin position="230"/>
        <end position="256"/>
    </location>
</feature>
<feature type="transmembrane region" description="Helical" evidence="1">
    <location>
        <begin position="53"/>
        <end position="75"/>
    </location>
</feature>
<sequence length="361" mass="37200">MNGRVRDWAEKERALREQDRGLWVTAASFVLGAALGTLLLLGPPRPLAGPGSIMMPAALVAGAIAAAAFAVSTLMHRRGETSGMPRWQTVVSDVSSVAVTIAFGGVTALGTLLAAEVFANGLQGISLAPLAGGIFTGVASAVGGRLAFAAGVDLRTVDLAALLFGFLIIGTMFAMITAVDPRWWEHNFSQLGGGEGAWAFNGTLVVAGLLIATVGSYVGRDLHRLLGDGALRRIALVVIAWVLSGAALAAVGLLPITQVPAAHFVAATAALVLFVVAAVVTAVVLPPECSRTLRATTVAVVAVVILVVVLSFAVRLFTITALEAIVVGLALLWMSTLVRLLAILAPDVSRPSEVRSPLRVL</sequence>
<name>A0A371NTL9_9MICO</name>
<reference evidence="2 3" key="1">
    <citation type="submission" date="2018-08" db="EMBL/GenBank/DDBJ databases">
        <title>Isolation, diversity and antifungal activity of Actinobacteria from cow dung.</title>
        <authorList>
            <person name="Ling L."/>
        </authorList>
    </citation>
    <scope>NUCLEOTIDE SEQUENCE [LARGE SCALE GENOMIC DNA]</scope>
    <source>
        <strain evidence="2 3">NEAU-LLE</strain>
    </source>
</reference>